<dbReference type="InterPro" id="IPR019887">
    <property type="entry name" value="Tscrpt_reg_AsnC/Lrp_C"/>
</dbReference>
<gene>
    <name evidence="5" type="ORF">J7W16_02875</name>
</gene>
<evidence type="ECO:0000256" key="1">
    <source>
        <dbReference type="ARBA" id="ARBA00023015"/>
    </source>
</evidence>
<dbReference type="AlphaFoldDB" id="A0A940WXI0"/>
<evidence type="ECO:0000259" key="4">
    <source>
        <dbReference type="PROSITE" id="PS50956"/>
    </source>
</evidence>
<evidence type="ECO:0000256" key="3">
    <source>
        <dbReference type="ARBA" id="ARBA00023163"/>
    </source>
</evidence>
<dbReference type="InterPro" id="IPR011008">
    <property type="entry name" value="Dimeric_a/b-barrel"/>
</dbReference>
<accession>A0A940WXI0</accession>
<dbReference type="PANTHER" id="PTHR30154">
    <property type="entry name" value="LEUCINE-RESPONSIVE REGULATORY PROTEIN"/>
    <property type="match status" value="1"/>
</dbReference>
<dbReference type="GO" id="GO:0043565">
    <property type="term" value="F:sequence-specific DNA binding"/>
    <property type="evidence" value="ECO:0007669"/>
    <property type="project" value="InterPro"/>
</dbReference>
<dbReference type="Gene3D" id="3.30.70.920">
    <property type="match status" value="1"/>
</dbReference>
<dbReference type="CDD" id="cd00090">
    <property type="entry name" value="HTH_ARSR"/>
    <property type="match status" value="1"/>
</dbReference>
<organism evidence="5 6">
    <name type="scientific">Halalkalibacter suaedae</name>
    <dbReference type="NCBI Taxonomy" id="2822140"/>
    <lineage>
        <taxon>Bacteria</taxon>
        <taxon>Bacillati</taxon>
        <taxon>Bacillota</taxon>
        <taxon>Bacilli</taxon>
        <taxon>Bacillales</taxon>
        <taxon>Bacillaceae</taxon>
        <taxon>Halalkalibacter</taxon>
    </lineage>
</organism>
<dbReference type="InterPro" id="IPR036388">
    <property type="entry name" value="WH-like_DNA-bd_sf"/>
</dbReference>
<comment type="caution">
    <text evidence="5">The sequence shown here is derived from an EMBL/GenBank/DDBJ whole genome shotgun (WGS) entry which is preliminary data.</text>
</comment>
<evidence type="ECO:0000313" key="6">
    <source>
        <dbReference type="Proteomes" id="UP000678228"/>
    </source>
</evidence>
<dbReference type="GO" id="GO:0005829">
    <property type="term" value="C:cytosol"/>
    <property type="evidence" value="ECO:0007669"/>
    <property type="project" value="TreeGrafter"/>
</dbReference>
<keyword evidence="1" id="KW-0805">Transcription regulation</keyword>
<dbReference type="Pfam" id="PF01037">
    <property type="entry name" value="AsnC_trans_reg"/>
    <property type="match status" value="1"/>
</dbReference>
<dbReference type="InterPro" id="IPR011991">
    <property type="entry name" value="ArsR-like_HTH"/>
</dbReference>
<dbReference type="EMBL" id="JAGKSQ010000001">
    <property type="protein sequence ID" value="MBP3950061.1"/>
    <property type="molecule type" value="Genomic_DNA"/>
</dbReference>
<dbReference type="PANTHER" id="PTHR30154:SF34">
    <property type="entry name" value="TRANSCRIPTIONAL REGULATOR AZLB"/>
    <property type="match status" value="1"/>
</dbReference>
<sequence>MGKLDEVDVAILGYLQENGKRSYTEIAKMLNVSEGTVRTRINKMLKDGVFEFIIHMDPNMIGLNVQVIIGISTKLGQQETIANWLNTFQEVRFVGAFSGRYDLLIQAYFKNNDDLVHFVNKELATMDGILSVDVNIELKQYKDSFSYIVKKD</sequence>
<evidence type="ECO:0000256" key="2">
    <source>
        <dbReference type="ARBA" id="ARBA00023125"/>
    </source>
</evidence>
<dbReference type="InterPro" id="IPR036390">
    <property type="entry name" value="WH_DNA-bd_sf"/>
</dbReference>
<dbReference type="Proteomes" id="UP000678228">
    <property type="component" value="Unassembled WGS sequence"/>
</dbReference>
<name>A0A940WXI0_9BACI</name>
<dbReference type="InterPro" id="IPR019888">
    <property type="entry name" value="Tscrpt_reg_AsnC-like"/>
</dbReference>
<evidence type="ECO:0000313" key="5">
    <source>
        <dbReference type="EMBL" id="MBP3950061.1"/>
    </source>
</evidence>
<dbReference type="Gene3D" id="1.10.10.10">
    <property type="entry name" value="Winged helix-like DNA-binding domain superfamily/Winged helix DNA-binding domain"/>
    <property type="match status" value="1"/>
</dbReference>
<dbReference type="SMART" id="SM00344">
    <property type="entry name" value="HTH_ASNC"/>
    <property type="match status" value="1"/>
</dbReference>
<dbReference type="InterPro" id="IPR000485">
    <property type="entry name" value="AsnC-type_HTH_dom"/>
</dbReference>
<dbReference type="PRINTS" id="PR00033">
    <property type="entry name" value="HTHASNC"/>
</dbReference>
<protein>
    <submittedName>
        <fullName evidence="5">Lrp/AsnC family transcriptional regulator</fullName>
    </submittedName>
</protein>
<reference evidence="5" key="1">
    <citation type="submission" date="2021-03" db="EMBL/GenBank/DDBJ databases">
        <title>Bacillus suaedae sp. nov., isolated from Suaeda aralocaspica.</title>
        <authorList>
            <person name="Lei R.F.R."/>
        </authorList>
    </citation>
    <scope>NUCLEOTIDE SEQUENCE</scope>
    <source>
        <strain evidence="5">YZJH907-2</strain>
    </source>
</reference>
<dbReference type="PROSITE" id="PS00519">
    <property type="entry name" value="HTH_ASNC_1"/>
    <property type="match status" value="1"/>
</dbReference>
<dbReference type="Pfam" id="PF13404">
    <property type="entry name" value="HTH_AsnC-type"/>
    <property type="match status" value="1"/>
</dbReference>
<dbReference type="GO" id="GO:0043200">
    <property type="term" value="P:response to amino acid"/>
    <property type="evidence" value="ECO:0007669"/>
    <property type="project" value="TreeGrafter"/>
</dbReference>
<keyword evidence="6" id="KW-1185">Reference proteome</keyword>
<dbReference type="SUPFAM" id="SSF46785">
    <property type="entry name" value="Winged helix' DNA-binding domain"/>
    <property type="match status" value="1"/>
</dbReference>
<keyword evidence="3" id="KW-0804">Transcription</keyword>
<keyword evidence="2" id="KW-0238">DNA-binding</keyword>
<proteinExistence type="predicted"/>
<dbReference type="PROSITE" id="PS50956">
    <property type="entry name" value="HTH_ASNC_2"/>
    <property type="match status" value="1"/>
</dbReference>
<dbReference type="SUPFAM" id="SSF54909">
    <property type="entry name" value="Dimeric alpha+beta barrel"/>
    <property type="match status" value="1"/>
</dbReference>
<feature type="domain" description="HTH asnC-type" evidence="4">
    <location>
        <begin position="4"/>
        <end position="64"/>
    </location>
</feature>
<dbReference type="InterPro" id="IPR019885">
    <property type="entry name" value="Tscrpt_reg_HTH_AsnC-type_CS"/>
</dbReference>
<dbReference type="RefSeq" id="WP_210595676.1">
    <property type="nucleotide sequence ID" value="NZ_JAGKSQ010000001.1"/>
</dbReference>